<dbReference type="AlphaFoldDB" id="A0AAE0PJY6"/>
<reference evidence="2" key="2">
    <citation type="submission" date="2023-07" db="EMBL/GenBank/DDBJ databases">
        <authorList>
            <consortium name="Lawrence Berkeley National Laboratory"/>
            <person name="Haridas S."/>
            <person name="Hensen N."/>
            <person name="Bonometti L."/>
            <person name="Westerberg I."/>
            <person name="Brannstrom I.O."/>
            <person name="Guillou S."/>
            <person name="Cros-Aarteil S."/>
            <person name="Calhoun S."/>
            <person name="Kuo A."/>
            <person name="Mondo S."/>
            <person name="Pangilinan J."/>
            <person name="Riley R."/>
            <person name="LaButti K."/>
            <person name="Andreopoulos B."/>
            <person name="Lipzen A."/>
            <person name="Chen C."/>
            <person name="Yanf M."/>
            <person name="Daum C."/>
            <person name="Ng V."/>
            <person name="Clum A."/>
            <person name="Steindorff A."/>
            <person name="Ohm R."/>
            <person name="Martin F."/>
            <person name="Silar P."/>
            <person name="Natvig D."/>
            <person name="Lalanne C."/>
            <person name="Gautier V."/>
            <person name="Ament-velasquez S.L."/>
            <person name="Kruys A."/>
            <person name="Hutchinson M.I."/>
            <person name="Powell A.J."/>
            <person name="Barry K."/>
            <person name="Miller A.N."/>
            <person name="Grigoriev I.V."/>
            <person name="Debuchy R."/>
            <person name="Gladieux P."/>
            <person name="Thoren M.H."/>
            <person name="Johannesson H."/>
        </authorList>
    </citation>
    <scope>NUCLEOTIDE SEQUENCE</scope>
    <source>
        <strain evidence="2">FGSC 1904</strain>
    </source>
</reference>
<gene>
    <name evidence="2" type="ORF">B0T20DRAFT_401685</name>
</gene>
<comment type="caution">
    <text evidence="2">The sequence shown here is derived from an EMBL/GenBank/DDBJ whole genome shotgun (WGS) entry which is preliminary data.</text>
</comment>
<protein>
    <submittedName>
        <fullName evidence="2">Uncharacterized protein</fullName>
    </submittedName>
</protein>
<keyword evidence="3" id="KW-1185">Reference proteome</keyword>
<dbReference type="EMBL" id="JAUTDP010000002">
    <property type="protein sequence ID" value="KAK3401401.1"/>
    <property type="molecule type" value="Genomic_DNA"/>
</dbReference>
<evidence type="ECO:0000313" key="3">
    <source>
        <dbReference type="Proteomes" id="UP001281003"/>
    </source>
</evidence>
<proteinExistence type="predicted"/>
<dbReference type="Proteomes" id="UP001281003">
    <property type="component" value="Unassembled WGS sequence"/>
</dbReference>
<sequence length="200" mass="23128">MIEHCVFAGVKDTDRRLNCPHGMMTFADIASTSGGNTPYVRFNLDLSSPRRQAHKCADDAKKDPVLRDKPLLTTCQFEPRTPTRRCFGPTLSRSTWTETQPRHRVRDGVAHFPSKHSRTMQMISPTGYPAGTGREASQTTTNNHHQKKNQQRPQDWQSERQTDRQTEQSHKQCELNRRSAVCWFSRARRQNHLPLWRSGF</sequence>
<accession>A0AAE0PJY6</accession>
<name>A0AAE0PJY6_SORBR</name>
<evidence type="ECO:0000313" key="2">
    <source>
        <dbReference type="EMBL" id="KAK3401401.1"/>
    </source>
</evidence>
<feature type="compositionally biased region" description="Basic and acidic residues" evidence="1">
    <location>
        <begin position="157"/>
        <end position="172"/>
    </location>
</feature>
<organism evidence="2 3">
    <name type="scientific">Sordaria brevicollis</name>
    <dbReference type="NCBI Taxonomy" id="83679"/>
    <lineage>
        <taxon>Eukaryota</taxon>
        <taxon>Fungi</taxon>
        <taxon>Dikarya</taxon>
        <taxon>Ascomycota</taxon>
        <taxon>Pezizomycotina</taxon>
        <taxon>Sordariomycetes</taxon>
        <taxon>Sordariomycetidae</taxon>
        <taxon>Sordariales</taxon>
        <taxon>Sordariaceae</taxon>
        <taxon>Sordaria</taxon>
    </lineage>
</organism>
<reference evidence="2" key="1">
    <citation type="journal article" date="2023" name="Mol. Phylogenet. Evol.">
        <title>Genome-scale phylogeny and comparative genomics of the fungal order Sordariales.</title>
        <authorList>
            <person name="Hensen N."/>
            <person name="Bonometti L."/>
            <person name="Westerberg I."/>
            <person name="Brannstrom I.O."/>
            <person name="Guillou S."/>
            <person name="Cros-Aarteil S."/>
            <person name="Calhoun S."/>
            <person name="Haridas S."/>
            <person name="Kuo A."/>
            <person name="Mondo S."/>
            <person name="Pangilinan J."/>
            <person name="Riley R."/>
            <person name="LaButti K."/>
            <person name="Andreopoulos B."/>
            <person name="Lipzen A."/>
            <person name="Chen C."/>
            <person name="Yan M."/>
            <person name="Daum C."/>
            <person name="Ng V."/>
            <person name="Clum A."/>
            <person name="Steindorff A."/>
            <person name="Ohm R.A."/>
            <person name="Martin F."/>
            <person name="Silar P."/>
            <person name="Natvig D.O."/>
            <person name="Lalanne C."/>
            <person name="Gautier V."/>
            <person name="Ament-Velasquez S.L."/>
            <person name="Kruys A."/>
            <person name="Hutchinson M.I."/>
            <person name="Powell A.J."/>
            <person name="Barry K."/>
            <person name="Miller A.N."/>
            <person name="Grigoriev I.V."/>
            <person name="Debuchy R."/>
            <person name="Gladieux P."/>
            <person name="Hiltunen Thoren M."/>
            <person name="Johannesson H."/>
        </authorList>
    </citation>
    <scope>NUCLEOTIDE SEQUENCE</scope>
    <source>
        <strain evidence="2">FGSC 1904</strain>
    </source>
</reference>
<evidence type="ECO:0000256" key="1">
    <source>
        <dbReference type="SAM" id="MobiDB-lite"/>
    </source>
</evidence>
<feature type="region of interest" description="Disordered" evidence="1">
    <location>
        <begin position="114"/>
        <end position="172"/>
    </location>
</feature>